<name>A0A024TTP0_9STRA</name>
<dbReference type="Pfam" id="PF24139">
    <property type="entry name" value="TPR_TNPO3_IPO13_4th"/>
    <property type="match status" value="1"/>
</dbReference>
<dbReference type="GO" id="GO:0006606">
    <property type="term" value="P:protein import into nucleus"/>
    <property type="evidence" value="ECO:0007669"/>
    <property type="project" value="TreeGrafter"/>
</dbReference>
<dbReference type="GO" id="GO:0005737">
    <property type="term" value="C:cytoplasm"/>
    <property type="evidence" value="ECO:0007669"/>
    <property type="project" value="TreeGrafter"/>
</dbReference>
<dbReference type="STRING" id="157072.A0A024TTP0"/>
<gene>
    <name evidence="5" type="ORF">H310_09716</name>
</gene>
<dbReference type="eggNOG" id="KOG2081">
    <property type="taxonomic scope" value="Eukaryota"/>
</dbReference>
<reference evidence="5" key="1">
    <citation type="submission" date="2013-12" db="EMBL/GenBank/DDBJ databases">
        <title>The Genome Sequence of Aphanomyces invadans NJM9701.</title>
        <authorList>
            <consortium name="The Broad Institute Genomics Platform"/>
            <person name="Russ C."/>
            <person name="Tyler B."/>
            <person name="van West P."/>
            <person name="Dieguez-Uribeondo J."/>
            <person name="Young S.K."/>
            <person name="Zeng Q."/>
            <person name="Gargeya S."/>
            <person name="Fitzgerald M."/>
            <person name="Abouelleil A."/>
            <person name="Alvarado L."/>
            <person name="Chapman S.B."/>
            <person name="Gainer-Dewar J."/>
            <person name="Goldberg J."/>
            <person name="Griggs A."/>
            <person name="Gujja S."/>
            <person name="Hansen M."/>
            <person name="Howarth C."/>
            <person name="Imamovic A."/>
            <person name="Ireland A."/>
            <person name="Larimer J."/>
            <person name="McCowan C."/>
            <person name="Murphy C."/>
            <person name="Pearson M."/>
            <person name="Poon T.W."/>
            <person name="Priest M."/>
            <person name="Roberts A."/>
            <person name="Saif S."/>
            <person name="Shea T."/>
            <person name="Sykes S."/>
            <person name="Wortman J."/>
            <person name="Nusbaum C."/>
            <person name="Birren B."/>
        </authorList>
    </citation>
    <scope>NUCLEOTIDE SEQUENCE [LARGE SCALE GENOMIC DNA]</scope>
    <source>
        <strain evidence="5">NJM9701</strain>
    </source>
</reference>
<comment type="similarity">
    <text evidence="2">Belongs to the importin beta family.</text>
</comment>
<dbReference type="OrthoDB" id="435593at2759"/>
<dbReference type="GeneID" id="20086766"/>
<dbReference type="VEuPathDB" id="FungiDB:H310_09716"/>
<proteinExistence type="inferred from homology"/>
<comment type="subcellular location">
    <subcellularLocation>
        <location evidence="1">Nucleus</location>
    </subcellularLocation>
</comment>
<dbReference type="Pfam" id="PF24138">
    <property type="entry name" value="TPR_TNPO3_IPO13_2nd"/>
    <property type="match status" value="1"/>
</dbReference>
<evidence type="ECO:0000313" key="5">
    <source>
        <dbReference type="EMBL" id="ETV97379.1"/>
    </source>
</evidence>
<dbReference type="RefSeq" id="XP_008874089.1">
    <property type="nucleotide sequence ID" value="XM_008875867.1"/>
</dbReference>
<organism evidence="5">
    <name type="scientific">Aphanomyces invadans</name>
    <dbReference type="NCBI Taxonomy" id="157072"/>
    <lineage>
        <taxon>Eukaryota</taxon>
        <taxon>Sar</taxon>
        <taxon>Stramenopiles</taxon>
        <taxon>Oomycota</taxon>
        <taxon>Saprolegniomycetes</taxon>
        <taxon>Saprolegniales</taxon>
        <taxon>Verrucalvaceae</taxon>
        <taxon>Aphanomyces</taxon>
    </lineage>
</organism>
<evidence type="ECO:0000256" key="1">
    <source>
        <dbReference type="ARBA" id="ARBA00004123"/>
    </source>
</evidence>
<dbReference type="PANTHER" id="PTHR12363:SF33">
    <property type="entry name" value="IMPORTIN-13"/>
    <property type="match status" value="1"/>
</dbReference>
<dbReference type="GO" id="GO:0005634">
    <property type="term" value="C:nucleus"/>
    <property type="evidence" value="ECO:0007669"/>
    <property type="project" value="UniProtKB-SubCell"/>
</dbReference>
<dbReference type="SUPFAM" id="SSF48371">
    <property type="entry name" value="ARM repeat"/>
    <property type="match status" value="1"/>
</dbReference>
<accession>A0A024TTP0</accession>
<evidence type="ECO:0000256" key="4">
    <source>
        <dbReference type="ARBA" id="ARBA00023242"/>
    </source>
</evidence>
<keyword evidence="4" id="KW-0539">Nucleus</keyword>
<dbReference type="InterPro" id="IPR051345">
    <property type="entry name" value="Importin_beta-like_NTR"/>
</dbReference>
<dbReference type="InterPro" id="IPR058537">
    <property type="entry name" value="TPR_TNPO3_IPO13_4th"/>
</dbReference>
<evidence type="ECO:0000256" key="3">
    <source>
        <dbReference type="ARBA" id="ARBA00022448"/>
    </source>
</evidence>
<dbReference type="EMBL" id="KI913973">
    <property type="protein sequence ID" value="ETV97379.1"/>
    <property type="molecule type" value="Genomic_DNA"/>
</dbReference>
<dbReference type="PANTHER" id="PTHR12363">
    <property type="entry name" value="TRANSPORTIN 3 AND IMPORTIN 13"/>
    <property type="match status" value="1"/>
</dbReference>
<evidence type="ECO:0008006" key="6">
    <source>
        <dbReference type="Google" id="ProtNLM"/>
    </source>
</evidence>
<evidence type="ECO:0000256" key="2">
    <source>
        <dbReference type="ARBA" id="ARBA00007991"/>
    </source>
</evidence>
<sequence length="926" mass="102000">MEEDRVIQAVEAMYASTSTGQTRSAADAFLRSFQSSPSAFAVSCAFLAAGTRANAVVQKFAAQTISHLTLTPAEVSQLSSLFALHHHERDIVRLLGTALVRNMEAGQGLDWLIQGPWDADVRISLLTLAAVESVAYTEAQNVIVYLGSTGATSKDTLLCMAEWVKLLDRDARHPDLVIQNPLTTNAIHVLKRGLDDTSELFDAAVDLIVEVIRTYNSTLVDLPVIQWLIPQLMQLKPLLTSAVAQDHAECCMGLTRVFTEMAEVYLDILLGDSPMNQVMMVDTLLECMTFPDADVAEVTIPFWFAFTEAVRFTQDAAQKQTLLANFAPSLTNLTRICMHTMCFRDGFLHLPTDKKQDFKNFRKELGDILQDCCVLLGTESVLNHCVQGLHSILNQRDAAPETHWESIEAHLYSFRSIARQVEAQLQGPSKDPNAAKRPPLDETPLHTIFSFLPQFPAHPAIQYTSCLVISRYAEWLAGNGAAYLPALLRFVDATITTSTARRDYQDWQVPTAVAAALRGLCMDCWPHVGRDLMQYYGQLQASDTLHVDDQVILLEGICKGVSVGEPALVVPALETLVAPIVHRMNATLAAAQPSAAGILKDLLRLMCIFDHTTSTNHGTDHPLVALSGQLFPLFQQTLHVFGTNTDVVERCCRCFKRMLRIPAMVVMVPSLAQLLVQCYSAAPQSSYLYCANQVVKHFGTSNSATDLRSIFDTLFTQLSQATFVVLNQSLVDHPDVVEEYFYMVERYVRSLPEITVPLLPSILQGSLLGLQLQHNDATKGVLSCLQLMFQQLTKHATDATAPTQAYTVTVEAWLAAQGPQLVRTVLGGVMGHLPPTRVDADYGSCAGVLVCLAQLSGAPLREWMESALTTSTADLAMFGTLDATGRLPREDKAQFIQGLFSAPDESSFRRTVRHFSKLCRQRAVVV</sequence>
<protein>
    <recommendedName>
        <fullName evidence="6">Exportin-1/Importin-beta-like domain-containing protein</fullName>
    </recommendedName>
</protein>
<dbReference type="AlphaFoldDB" id="A0A024TTP0"/>
<dbReference type="Gene3D" id="1.25.10.10">
    <property type="entry name" value="Leucine-rich Repeat Variant"/>
    <property type="match status" value="2"/>
</dbReference>
<keyword evidence="3" id="KW-0813">Transport</keyword>
<dbReference type="InterPro" id="IPR057941">
    <property type="entry name" value="TPR_TNPO3_IPO13_2nd"/>
</dbReference>
<dbReference type="InterPro" id="IPR011989">
    <property type="entry name" value="ARM-like"/>
</dbReference>
<dbReference type="InterPro" id="IPR016024">
    <property type="entry name" value="ARM-type_fold"/>
</dbReference>